<protein>
    <submittedName>
        <fullName evidence="1">Uncharacterized protein</fullName>
    </submittedName>
</protein>
<evidence type="ECO:0000313" key="2">
    <source>
        <dbReference type="Proteomes" id="UP000215256"/>
    </source>
</evidence>
<reference evidence="1 2" key="1">
    <citation type="submission" date="2017-07" db="EMBL/GenBank/DDBJ databases">
        <title>Phylogenetic study on the rhizospheric bacterium Ochrobactrum sp. A44.</title>
        <authorList>
            <person name="Krzyzanowska D.M."/>
            <person name="Ossowicki A."/>
            <person name="Rajewska M."/>
            <person name="Maciag T."/>
            <person name="Kaczynski Z."/>
            <person name="Czerwicka M."/>
            <person name="Jafra S."/>
        </authorList>
    </citation>
    <scope>NUCLEOTIDE SEQUENCE [LARGE SCALE GENOMIC DNA]</scope>
    <source>
        <strain evidence="1 2">A44</strain>
        <plasmid evidence="1 2">unnamed1</plasmid>
    </source>
</reference>
<organism evidence="1 2">
    <name type="scientific">Ochrobactrum quorumnocens</name>
    <dbReference type="NCBI Taxonomy" id="271865"/>
    <lineage>
        <taxon>Bacteria</taxon>
        <taxon>Pseudomonadati</taxon>
        <taxon>Pseudomonadota</taxon>
        <taxon>Alphaproteobacteria</taxon>
        <taxon>Hyphomicrobiales</taxon>
        <taxon>Brucellaceae</taxon>
        <taxon>Brucella/Ochrobactrum group</taxon>
        <taxon>Ochrobactrum</taxon>
    </lineage>
</organism>
<evidence type="ECO:0000313" key="1">
    <source>
        <dbReference type="EMBL" id="ASV88685.1"/>
    </source>
</evidence>
<dbReference type="Proteomes" id="UP000215256">
    <property type="component" value="Plasmid unnamed1"/>
</dbReference>
<proteinExistence type="predicted"/>
<dbReference type="AlphaFoldDB" id="A0A248UPM1"/>
<dbReference type="KEGG" id="och:CES85_3597"/>
<gene>
    <name evidence="1" type="ORF">CES85_3597</name>
</gene>
<sequence>MHGSQSFRIYRSTVREKYHSVLLENGFWEDGNRIILS</sequence>
<dbReference type="EMBL" id="CP022605">
    <property type="protein sequence ID" value="ASV88685.1"/>
    <property type="molecule type" value="Genomic_DNA"/>
</dbReference>
<keyword evidence="1" id="KW-0614">Plasmid</keyword>
<accession>A0A248UPM1</accession>
<geneLocation type="plasmid" evidence="1 2">
    <name>unnamed1</name>
</geneLocation>
<name>A0A248UPM1_9HYPH</name>